<dbReference type="KEGG" id="dha:DEHA2G01584g"/>
<keyword evidence="7" id="KW-0234">DNA repair</keyword>
<keyword evidence="4" id="KW-0227">DNA damage</keyword>
<dbReference type="SUPFAM" id="SSF56024">
    <property type="entry name" value="Phospholipase D/nuclease"/>
    <property type="match status" value="2"/>
</dbReference>
<dbReference type="CDD" id="cd09196">
    <property type="entry name" value="PLDc_yTdp1_2"/>
    <property type="match status" value="1"/>
</dbReference>
<dbReference type="Pfam" id="PF06087">
    <property type="entry name" value="Tyr-DNA_phospho"/>
    <property type="match status" value="1"/>
</dbReference>
<dbReference type="GO" id="GO:0003697">
    <property type="term" value="F:single-stranded DNA binding"/>
    <property type="evidence" value="ECO:0007669"/>
    <property type="project" value="TreeGrafter"/>
</dbReference>
<dbReference type="PANTHER" id="PTHR12415:SF0">
    <property type="entry name" value="TYROSYL-DNA PHOSPHODIESTERASE 1"/>
    <property type="match status" value="1"/>
</dbReference>
<feature type="binding site" evidence="10">
    <location>
        <position position="192"/>
    </location>
    <ligand>
        <name>substrate</name>
    </ligand>
</feature>
<evidence type="ECO:0000256" key="3">
    <source>
        <dbReference type="ARBA" id="ARBA00022722"/>
    </source>
</evidence>
<feature type="binding site" evidence="10">
    <location>
        <position position="454"/>
    </location>
    <ligand>
        <name>substrate</name>
    </ligand>
</feature>
<dbReference type="GO" id="GO:0017005">
    <property type="term" value="F:3'-tyrosyl-DNA phosphodiesterase activity"/>
    <property type="evidence" value="ECO:0007669"/>
    <property type="project" value="TreeGrafter"/>
</dbReference>
<dbReference type="PANTHER" id="PTHR12415">
    <property type="entry name" value="TYROSYL-DNA PHOSPHODIESTERASE 1"/>
    <property type="match status" value="1"/>
</dbReference>
<reference evidence="12 13" key="1">
    <citation type="journal article" date="2004" name="Nature">
        <title>Genome evolution in yeasts.</title>
        <authorList>
            <consortium name="Genolevures"/>
            <person name="Dujon B."/>
            <person name="Sherman D."/>
            <person name="Fischer G."/>
            <person name="Durrens P."/>
            <person name="Casaregola S."/>
            <person name="Lafontaine I."/>
            <person name="de Montigny J."/>
            <person name="Marck C."/>
            <person name="Neuveglise C."/>
            <person name="Talla E."/>
            <person name="Goffard N."/>
            <person name="Frangeul L."/>
            <person name="Aigle M."/>
            <person name="Anthouard V."/>
            <person name="Babour A."/>
            <person name="Barbe V."/>
            <person name="Barnay S."/>
            <person name="Blanchin S."/>
            <person name="Beckerich J.M."/>
            <person name="Beyne E."/>
            <person name="Bleykasten C."/>
            <person name="Boisrame A."/>
            <person name="Boyer J."/>
            <person name="Cattolico L."/>
            <person name="Confanioleri F."/>
            <person name="de Daruvar A."/>
            <person name="Despons L."/>
            <person name="Fabre E."/>
            <person name="Fairhead C."/>
            <person name="Ferry-Dumazet H."/>
            <person name="Groppi A."/>
            <person name="Hantraye F."/>
            <person name="Hennequin C."/>
            <person name="Jauniaux N."/>
            <person name="Joyet P."/>
            <person name="Kachouri R."/>
            <person name="Kerrest A."/>
            <person name="Koszul R."/>
            <person name="Lemaire M."/>
            <person name="Lesur I."/>
            <person name="Ma L."/>
            <person name="Muller H."/>
            <person name="Nicaud J.M."/>
            <person name="Nikolski M."/>
            <person name="Oztas S."/>
            <person name="Ozier-Kalogeropoulos O."/>
            <person name="Pellenz S."/>
            <person name="Potier S."/>
            <person name="Richard G.F."/>
            <person name="Straub M.L."/>
            <person name="Suleau A."/>
            <person name="Swennene D."/>
            <person name="Tekaia F."/>
            <person name="Wesolowski-Louvel M."/>
            <person name="Westhof E."/>
            <person name="Wirth B."/>
            <person name="Zeniou-Meyer M."/>
            <person name="Zivanovic I."/>
            <person name="Bolotin-Fukuhara M."/>
            <person name="Thierry A."/>
            <person name="Bouchier C."/>
            <person name="Caudron B."/>
            <person name="Scarpelli C."/>
            <person name="Gaillardin C."/>
            <person name="Weissenbach J."/>
            <person name="Wincker P."/>
            <person name="Souciet J.L."/>
        </authorList>
    </citation>
    <scope>NUCLEOTIDE SEQUENCE [LARGE SCALE GENOMIC DNA]</scope>
    <source>
        <strain evidence="13">ATCC 36239 / CBS 767 / BCRC 21394 / JCM 1990 / NBRC 0083 / IGC 2968</strain>
    </source>
</reference>
<evidence type="ECO:0000256" key="1">
    <source>
        <dbReference type="ARBA" id="ARBA00004123"/>
    </source>
</evidence>
<dbReference type="OrthoDB" id="47785at2759"/>
<evidence type="ECO:0000256" key="7">
    <source>
        <dbReference type="ARBA" id="ARBA00023204"/>
    </source>
</evidence>
<evidence type="ECO:0000256" key="8">
    <source>
        <dbReference type="ARBA" id="ARBA00023242"/>
    </source>
</evidence>
<evidence type="ECO:0000256" key="9">
    <source>
        <dbReference type="PIRSR" id="PIRSR610347-1"/>
    </source>
</evidence>
<dbReference type="InParanoid" id="Q6BJL2"/>
<dbReference type="STRING" id="284592.Q6BJL2"/>
<dbReference type="GeneID" id="2904471"/>
<keyword evidence="5" id="KW-0378">Hydrolase</keyword>
<proteinExistence type="inferred from homology"/>
<evidence type="ECO:0000256" key="2">
    <source>
        <dbReference type="ARBA" id="ARBA00010205"/>
    </source>
</evidence>
<feature type="active site" description="Nucleophile" evidence="9">
    <location>
        <position position="190"/>
    </location>
</feature>
<dbReference type="GO" id="GO:0003690">
    <property type="term" value="F:double-stranded DNA binding"/>
    <property type="evidence" value="ECO:0007669"/>
    <property type="project" value="TreeGrafter"/>
</dbReference>
<keyword evidence="6" id="KW-0269">Exonuclease</keyword>
<comment type="similarity">
    <text evidence="2">Belongs to the tyrosyl-DNA phosphodiesterase family.</text>
</comment>
<protein>
    <submittedName>
        <fullName evidence="12">DEHA2G01584p</fullName>
    </submittedName>
</protein>
<evidence type="ECO:0000256" key="10">
    <source>
        <dbReference type="PIRSR" id="PIRSR610347-2"/>
    </source>
</evidence>
<accession>Q6BJL2</accession>
<dbReference type="Gene3D" id="3.30.870.10">
    <property type="entry name" value="Endonuclease Chain A"/>
    <property type="match status" value="2"/>
</dbReference>
<evidence type="ECO:0000256" key="11">
    <source>
        <dbReference type="PIRSR" id="PIRSR610347-3"/>
    </source>
</evidence>
<dbReference type="GO" id="GO:0005634">
    <property type="term" value="C:nucleus"/>
    <property type="evidence" value="ECO:0007669"/>
    <property type="project" value="UniProtKB-SubCell"/>
</dbReference>
<evidence type="ECO:0000256" key="5">
    <source>
        <dbReference type="ARBA" id="ARBA00022801"/>
    </source>
</evidence>
<keyword evidence="13" id="KW-1185">Reference proteome</keyword>
<feature type="active site" description="Proton donor/acceptor" evidence="9">
    <location>
        <position position="452"/>
    </location>
</feature>
<gene>
    <name evidence="12" type="ordered locus">DEHA2G01584g</name>
</gene>
<evidence type="ECO:0000313" key="13">
    <source>
        <dbReference type="Proteomes" id="UP000000599"/>
    </source>
</evidence>
<evidence type="ECO:0000256" key="4">
    <source>
        <dbReference type="ARBA" id="ARBA00022763"/>
    </source>
</evidence>
<dbReference type="HOGENOM" id="CLU_010413_2_1_1"/>
<evidence type="ECO:0000313" key="12">
    <source>
        <dbReference type="EMBL" id="CAG90056.2"/>
    </source>
</evidence>
<dbReference type="EMBL" id="CR382139">
    <property type="protein sequence ID" value="CAG90056.2"/>
    <property type="molecule type" value="Genomic_DNA"/>
</dbReference>
<organism evidence="12 13">
    <name type="scientific">Debaryomyces hansenii (strain ATCC 36239 / CBS 767 / BCRC 21394 / JCM 1990 / NBRC 0083 / IGC 2968)</name>
    <name type="common">Yeast</name>
    <name type="synonym">Torulaspora hansenii</name>
    <dbReference type="NCBI Taxonomy" id="284592"/>
    <lineage>
        <taxon>Eukaryota</taxon>
        <taxon>Fungi</taxon>
        <taxon>Dikarya</taxon>
        <taxon>Ascomycota</taxon>
        <taxon>Saccharomycotina</taxon>
        <taxon>Pichiomycetes</taxon>
        <taxon>Debaryomycetaceae</taxon>
        <taxon>Debaryomyces</taxon>
    </lineage>
</organism>
<dbReference type="GO" id="GO:0006281">
    <property type="term" value="P:DNA repair"/>
    <property type="evidence" value="ECO:0007669"/>
    <property type="project" value="UniProtKB-KW"/>
</dbReference>
<sequence>MSDRRPNKRSEAAIAAAKHWNNKKRQREIDIDEQESKKYTEEPLVEIVESPKEVIIVSSEDEAIDDKDKKKPRQDIELKRSQIRLLSDPSYSLHGIKTDLDVNKDTLSLSDLVGSKDLKETYQFNFSVDLEFFLMHLHPNMSRQRRKITFITGSRLLNPDESIQDIALIKSKFNINELTADLPTRFGTHHTKMMINFYEDDTSEIIIMTCNLQKIDFGGLTQMCWKSGRLHRSNGNISPERGARFQKDLKNYLFRYKKNPLRELGKSLDEYDFSPVNIELVASAPGFFNMAESTNDSEIYGYGKLYQVLRRNNLLIDNSKGENKYNILAQVSSISYPFATEKSNTASIFSHLLCPLIFSGMSKASFNLLKPGAASFKSHQNTHNYRPHILYPSVDDVANSNVGFASGQALHFKFTTTPTHRNQYEQNIKPYLYRWQSGSHADETGRENVVPHVKLYMCDNGDDWCTLRWVLMGSHNLSKQAWGAKNETKFTNSDPSVYKVSSYELGVLVPGNMDPNDDGITLKPIYGRDTFPAPQHNNDTPLRIPFKLPPVKYKPSERPWSALINYGNNLKDRFGQCYYGLDA</sequence>
<dbReference type="GO" id="GO:0004527">
    <property type="term" value="F:exonuclease activity"/>
    <property type="evidence" value="ECO:0007669"/>
    <property type="project" value="UniProtKB-KW"/>
</dbReference>
<feature type="site" description="Interaction with DNA" evidence="11">
    <location>
        <position position="478"/>
    </location>
</feature>
<evidence type="ECO:0000256" key="6">
    <source>
        <dbReference type="ARBA" id="ARBA00022839"/>
    </source>
</evidence>
<dbReference type="RefSeq" id="XP_461609.2">
    <property type="nucleotide sequence ID" value="XM_461609.1"/>
</dbReference>
<dbReference type="FunCoup" id="Q6BJL2">
    <property type="interactions" value="487"/>
</dbReference>
<dbReference type="CDD" id="cd09194">
    <property type="entry name" value="PLDc_yTdp1_1"/>
    <property type="match status" value="1"/>
</dbReference>
<dbReference type="eggNOG" id="KOG2031">
    <property type="taxonomic scope" value="Eukaryota"/>
</dbReference>
<dbReference type="OMA" id="PLIKECW"/>
<dbReference type="VEuPathDB" id="FungiDB:DEHA2G01584g"/>
<comment type="subcellular location">
    <subcellularLocation>
        <location evidence="1">Nucleus</location>
    </subcellularLocation>
</comment>
<dbReference type="InterPro" id="IPR010347">
    <property type="entry name" value="Tdp1"/>
</dbReference>
<name>Q6BJL2_DEBHA</name>
<dbReference type="AlphaFoldDB" id="Q6BJL2"/>
<keyword evidence="8" id="KW-0539">Nucleus</keyword>
<dbReference type="Proteomes" id="UP000000599">
    <property type="component" value="Chromosome G"/>
</dbReference>
<keyword evidence="3" id="KW-0540">Nuclease</keyword>